<keyword evidence="1" id="KW-1133">Transmembrane helix</keyword>
<name>A0A2J7TL96_METSI</name>
<evidence type="ECO:0000313" key="3">
    <source>
        <dbReference type="Proteomes" id="UP000236286"/>
    </source>
</evidence>
<dbReference type="EMBL" id="PDZR01000001">
    <property type="protein sequence ID" value="PNG27544.1"/>
    <property type="molecule type" value="Genomic_DNA"/>
</dbReference>
<proteinExistence type="predicted"/>
<gene>
    <name evidence="2" type="ORF">CR492_01035</name>
</gene>
<dbReference type="RefSeq" id="WP_102841852.1">
    <property type="nucleotide sequence ID" value="NZ_PDZR01000001.1"/>
</dbReference>
<organism evidence="2 3">
    <name type="scientific">Methylocella silvestris</name>
    <dbReference type="NCBI Taxonomy" id="199596"/>
    <lineage>
        <taxon>Bacteria</taxon>
        <taxon>Pseudomonadati</taxon>
        <taxon>Pseudomonadota</taxon>
        <taxon>Alphaproteobacteria</taxon>
        <taxon>Hyphomicrobiales</taxon>
        <taxon>Beijerinckiaceae</taxon>
        <taxon>Methylocella</taxon>
    </lineage>
</organism>
<protein>
    <submittedName>
        <fullName evidence="2">Uncharacterized protein</fullName>
    </submittedName>
</protein>
<keyword evidence="1" id="KW-0472">Membrane</keyword>
<accession>A0A2J7TL96</accession>
<keyword evidence="1" id="KW-0812">Transmembrane</keyword>
<dbReference type="OrthoDB" id="7889159at2"/>
<dbReference type="Proteomes" id="UP000236286">
    <property type="component" value="Unassembled WGS sequence"/>
</dbReference>
<evidence type="ECO:0000256" key="1">
    <source>
        <dbReference type="SAM" id="Phobius"/>
    </source>
</evidence>
<dbReference type="AlphaFoldDB" id="A0A2J7TL96"/>
<sequence length="80" mass="8646">MIKIALVAFLPTAAVLFGLMSIGLAFSPALLHHFDLAFGSYMAVAAASFLLALPTSWLVARRMMVRRDKLVLGAREGKLV</sequence>
<feature type="transmembrane region" description="Helical" evidence="1">
    <location>
        <begin position="41"/>
        <end position="60"/>
    </location>
</feature>
<evidence type="ECO:0000313" key="2">
    <source>
        <dbReference type="EMBL" id="PNG27544.1"/>
    </source>
</evidence>
<comment type="caution">
    <text evidence="2">The sequence shown here is derived from an EMBL/GenBank/DDBJ whole genome shotgun (WGS) entry which is preliminary data.</text>
</comment>
<reference evidence="2 3" key="1">
    <citation type="submission" date="2017-10" db="EMBL/GenBank/DDBJ databases">
        <title>Genome announcement of Methylocella silvestris TVC from permafrost.</title>
        <authorList>
            <person name="Wang J."/>
            <person name="Geng K."/>
            <person name="Ul-Haque F."/>
            <person name="Crombie A.T."/>
            <person name="Street L.E."/>
            <person name="Wookey P.A."/>
            <person name="Murrell J.C."/>
            <person name="Pratscher J."/>
        </authorList>
    </citation>
    <scope>NUCLEOTIDE SEQUENCE [LARGE SCALE GENOMIC DNA]</scope>
    <source>
        <strain evidence="2 3">TVC</strain>
    </source>
</reference>